<accession>A0A271IZM3</accession>
<dbReference type="InterPro" id="IPR042230">
    <property type="entry name" value="CusF_sf"/>
</dbReference>
<proteinExistence type="predicted"/>
<sequence length="121" mass="12758">MRFPLLALAALVACSDVPPAEPPSATLVVRAVYVQPMYGGEAMLVNHEAIPNRMPAMQMALRVYTPALLDSLTEGARVALTLDSASLEVVNVETLPFDTVLDLEPRDASGRGGIVLPDTGG</sequence>
<reference evidence="1 2" key="1">
    <citation type="submission" date="2016-11" db="EMBL/GenBank/DDBJ databases">
        <title>Study of marine rhodopsin-containing bacteria.</title>
        <authorList>
            <person name="Yoshizawa S."/>
            <person name="Kumagai Y."/>
            <person name="Kogure K."/>
        </authorList>
    </citation>
    <scope>NUCLEOTIDE SEQUENCE [LARGE SCALE GENOMIC DNA]</scope>
    <source>
        <strain evidence="1 2">SAORIC-28</strain>
    </source>
</reference>
<dbReference type="Gene3D" id="2.40.50.320">
    <property type="entry name" value="Copper binding periplasmic protein CusF"/>
    <property type="match status" value="1"/>
</dbReference>
<dbReference type="InterPro" id="IPR021647">
    <property type="entry name" value="CusF_Ec"/>
</dbReference>
<gene>
    <name evidence="1" type="ORF">BSZ37_09125</name>
</gene>
<dbReference type="RefSeq" id="WP_179299545.1">
    <property type="nucleotide sequence ID" value="NZ_MQWD01000001.1"/>
</dbReference>
<dbReference type="EMBL" id="MQWD01000001">
    <property type="protein sequence ID" value="PAP76590.1"/>
    <property type="molecule type" value="Genomic_DNA"/>
</dbReference>
<evidence type="ECO:0008006" key="3">
    <source>
        <dbReference type="Google" id="ProtNLM"/>
    </source>
</evidence>
<dbReference type="AlphaFoldDB" id="A0A271IZM3"/>
<dbReference type="Proteomes" id="UP000216339">
    <property type="component" value="Unassembled WGS sequence"/>
</dbReference>
<evidence type="ECO:0000313" key="1">
    <source>
        <dbReference type="EMBL" id="PAP76590.1"/>
    </source>
</evidence>
<dbReference type="Pfam" id="PF11604">
    <property type="entry name" value="CusF_Ec"/>
    <property type="match status" value="1"/>
</dbReference>
<organism evidence="1 2">
    <name type="scientific">Rubrivirga marina</name>
    <dbReference type="NCBI Taxonomy" id="1196024"/>
    <lineage>
        <taxon>Bacteria</taxon>
        <taxon>Pseudomonadati</taxon>
        <taxon>Rhodothermota</taxon>
        <taxon>Rhodothermia</taxon>
        <taxon>Rhodothermales</taxon>
        <taxon>Rubricoccaceae</taxon>
        <taxon>Rubrivirga</taxon>
    </lineage>
</organism>
<comment type="caution">
    <text evidence="1">The sequence shown here is derived from an EMBL/GenBank/DDBJ whole genome shotgun (WGS) entry which is preliminary data.</text>
</comment>
<evidence type="ECO:0000313" key="2">
    <source>
        <dbReference type="Proteomes" id="UP000216339"/>
    </source>
</evidence>
<name>A0A271IZM3_9BACT</name>
<keyword evidence="2" id="KW-1185">Reference proteome</keyword>
<protein>
    <recommendedName>
        <fullName evidence="3">Copper-binding protein</fullName>
    </recommendedName>
</protein>